<dbReference type="GO" id="GO:0000270">
    <property type="term" value="P:peptidoglycan metabolic process"/>
    <property type="evidence" value="ECO:0007669"/>
    <property type="project" value="TreeGrafter"/>
</dbReference>
<evidence type="ECO:0000313" key="3">
    <source>
        <dbReference type="EMBL" id="RHZ95495.1"/>
    </source>
</evidence>
<dbReference type="Gene3D" id="3.40.50.620">
    <property type="entry name" value="HUPs"/>
    <property type="match status" value="1"/>
</dbReference>
<dbReference type="GO" id="GO:0043164">
    <property type="term" value="P:Gram-negative-bacterium-type cell wall biogenesis"/>
    <property type="evidence" value="ECO:0007669"/>
    <property type="project" value="TreeGrafter"/>
</dbReference>
<dbReference type="RefSeq" id="WP_119000043.1">
    <property type="nucleotide sequence ID" value="NZ_QWGP01000008.1"/>
</dbReference>
<dbReference type="InterPro" id="IPR051599">
    <property type="entry name" value="Cell_Envelope_Assoc"/>
</dbReference>
<dbReference type="AlphaFoldDB" id="A0AAX1UMC5"/>
<gene>
    <name evidence="3" type="ORF">D1114_09890</name>
</gene>
<feature type="transmembrane region" description="Helical" evidence="1">
    <location>
        <begin position="12"/>
        <end position="35"/>
    </location>
</feature>
<accession>A0AAX1UMC5</accession>
<evidence type="ECO:0000256" key="1">
    <source>
        <dbReference type="SAM" id="Phobius"/>
    </source>
</evidence>
<organism evidence="3 4">
    <name type="scientific">Cereibacter sphaeroides</name>
    <name type="common">Rhodobacter sphaeroides</name>
    <dbReference type="NCBI Taxonomy" id="1063"/>
    <lineage>
        <taxon>Bacteria</taxon>
        <taxon>Pseudomonadati</taxon>
        <taxon>Pseudomonadota</taxon>
        <taxon>Alphaproteobacteria</taxon>
        <taxon>Rhodobacterales</taxon>
        <taxon>Paracoccaceae</taxon>
        <taxon>Cereibacter</taxon>
    </lineage>
</organism>
<keyword evidence="1" id="KW-0472">Membrane</keyword>
<reference evidence="3 4" key="1">
    <citation type="submission" date="2018-08" db="EMBL/GenBank/DDBJ databases">
        <title>Draft genome sequence of Rhodobacter sphaeroides FY.</title>
        <authorList>
            <person name="Rayyan A."/>
            <person name="Meyer T.E."/>
            <person name="Kyndt J.A."/>
        </authorList>
    </citation>
    <scope>NUCLEOTIDE SEQUENCE [LARGE SCALE GENOMIC DNA]</scope>
    <source>
        <strain evidence="3 4">FY</strain>
    </source>
</reference>
<dbReference type="InterPro" id="IPR003848">
    <property type="entry name" value="DUF218"/>
</dbReference>
<evidence type="ECO:0000259" key="2">
    <source>
        <dbReference type="Pfam" id="PF02698"/>
    </source>
</evidence>
<feature type="domain" description="DUF218" evidence="2">
    <location>
        <begin position="83"/>
        <end position="248"/>
    </location>
</feature>
<comment type="caution">
    <text evidence="3">The sequence shown here is derived from an EMBL/GenBank/DDBJ whole genome shotgun (WGS) entry which is preliminary data.</text>
</comment>
<dbReference type="EMBL" id="QWGP01000008">
    <property type="protein sequence ID" value="RHZ95495.1"/>
    <property type="molecule type" value="Genomic_DNA"/>
</dbReference>
<dbReference type="Pfam" id="PF02698">
    <property type="entry name" value="DUF218"/>
    <property type="match status" value="1"/>
</dbReference>
<keyword evidence="1" id="KW-1133">Transmembrane helix</keyword>
<protein>
    <submittedName>
        <fullName evidence="3">YdcF family protein</fullName>
    </submittedName>
</protein>
<dbReference type="InterPro" id="IPR014729">
    <property type="entry name" value="Rossmann-like_a/b/a_fold"/>
</dbReference>
<dbReference type="PANTHER" id="PTHR30336">
    <property type="entry name" value="INNER MEMBRANE PROTEIN, PROBABLE PERMEASE"/>
    <property type="match status" value="1"/>
</dbReference>
<evidence type="ECO:0000313" key="4">
    <source>
        <dbReference type="Proteomes" id="UP000266305"/>
    </source>
</evidence>
<sequence>MDTIFFIASKLVWMLVRPETLLVLAVAAGLSALVLRRLRLAAALLLSSCLAFLAVGALPLSYLALSSLERVWPADPPVGEVAGIILLGGSEDAAAARKWRRPAVTEAGDRYLATIALARRFPEARVLFTGGSGRLFGAEIPEARIAREILVSAGVDPARLILEGQSRNTAENARFAKALVANQGQGSWLLVTSAFHMPRAVETFCAAGWQDLVPWPTDYRTASLRDGIGWDLARNLDLLNVALREWIGILAYRVTGRAVTARCTRGG</sequence>
<dbReference type="CDD" id="cd06259">
    <property type="entry name" value="YdcF-like"/>
    <property type="match status" value="1"/>
</dbReference>
<feature type="transmembrane region" description="Helical" evidence="1">
    <location>
        <begin position="42"/>
        <end position="65"/>
    </location>
</feature>
<dbReference type="GO" id="GO:0005886">
    <property type="term" value="C:plasma membrane"/>
    <property type="evidence" value="ECO:0007669"/>
    <property type="project" value="TreeGrafter"/>
</dbReference>
<keyword evidence="1" id="KW-0812">Transmembrane</keyword>
<proteinExistence type="predicted"/>
<name>A0AAX1UMC5_CERSP</name>
<dbReference type="Proteomes" id="UP000266305">
    <property type="component" value="Unassembled WGS sequence"/>
</dbReference>
<dbReference type="PANTHER" id="PTHR30336:SF4">
    <property type="entry name" value="ENVELOPE BIOGENESIS FACTOR ELYC"/>
    <property type="match status" value="1"/>
</dbReference>